<protein>
    <recommendedName>
        <fullName evidence="4">Reverse transcriptase domain-containing protein</fullName>
    </recommendedName>
</protein>
<dbReference type="EMBL" id="PJQL01000612">
    <property type="protein sequence ID" value="RCH94144.1"/>
    <property type="molecule type" value="Genomic_DNA"/>
</dbReference>
<comment type="caution">
    <text evidence="2">The sequence shown here is derived from an EMBL/GenBank/DDBJ whole genome shotgun (WGS) entry which is preliminary data.</text>
</comment>
<name>A0A367JVY6_RHIAZ</name>
<reference evidence="2 3" key="1">
    <citation type="journal article" date="2018" name="G3 (Bethesda)">
        <title>Phylogenetic and Phylogenomic Definition of Rhizopus Species.</title>
        <authorList>
            <person name="Gryganskyi A.P."/>
            <person name="Golan J."/>
            <person name="Dolatabadi S."/>
            <person name="Mondo S."/>
            <person name="Robb S."/>
            <person name="Idnurm A."/>
            <person name="Muszewska A."/>
            <person name="Steczkiewicz K."/>
            <person name="Masonjones S."/>
            <person name="Liao H.L."/>
            <person name="Gajdeczka M.T."/>
            <person name="Anike F."/>
            <person name="Vuek A."/>
            <person name="Anishchenko I.M."/>
            <person name="Voigt K."/>
            <person name="de Hoog G.S."/>
            <person name="Smith M.E."/>
            <person name="Heitman J."/>
            <person name="Vilgalys R."/>
            <person name="Stajich J.E."/>
        </authorList>
    </citation>
    <scope>NUCLEOTIDE SEQUENCE [LARGE SCALE GENOMIC DNA]</scope>
    <source>
        <strain evidence="2 3">CBS 357.93</strain>
    </source>
</reference>
<keyword evidence="3" id="KW-1185">Reference proteome</keyword>
<dbReference type="AlphaFoldDB" id="A0A367JVY6"/>
<gene>
    <name evidence="2" type="ORF">CU097_013578</name>
</gene>
<proteinExistence type="predicted"/>
<sequence>MILPFPSMTLSTLAWMILLAEEAHVPTIAPGSGPLTYKTHLITDKPAEELGNYKSDLCRHGRITWYQFCKKLSNGLLDNTTSIVRRIRRNRNATLQSSQPDGPHIAATVMARHLQNIFLGATPPTTRLTAPHIPQAPHPVTPDVCPITESILPHGLVQDGFRRQRSALDQALCLQDICRQHRLDHHNELPVLAFLGIKSASDTVDRAIIWRALETHVSNPMLGLIQ</sequence>
<organism evidence="2 3">
    <name type="scientific">Rhizopus azygosporus</name>
    <name type="common">Rhizopus microsporus var. azygosporus</name>
    <dbReference type="NCBI Taxonomy" id="86630"/>
    <lineage>
        <taxon>Eukaryota</taxon>
        <taxon>Fungi</taxon>
        <taxon>Fungi incertae sedis</taxon>
        <taxon>Mucoromycota</taxon>
        <taxon>Mucoromycotina</taxon>
        <taxon>Mucoromycetes</taxon>
        <taxon>Mucorales</taxon>
        <taxon>Mucorineae</taxon>
        <taxon>Rhizopodaceae</taxon>
        <taxon>Rhizopus</taxon>
    </lineage>
</organism>
<feature type="signal peptide" evidence="1">
    <location>
        <begin position="1"/>
        <end position="22"/>
    </location>
</feature>
<dbReference type="OrthoDB" id="407509at2759"/>
<feature type="chain" id="PRO_5016900187" description="Reverse transcriptase domain-containing protein" evidence="1">
    <location>
        <begin position="23"/>
        <end position="226"/>
    </location>
</feature>
<dbReference type="Proteomes" id="UP000252139">
    <property type="component" value="Unassembled WGS sequence"/>
</dbReference>
<evidence type="ECO:0000313" key="2">
    <source>
        <dbReference type="EMBL" id="RCH94144.1"/>
    </source>
</evidence>
<keyword evidence="1" id="KW-0732">Signal</keyword>
<evidence type="ECO:0008006" key="4">
    <source>
        <dbReference type="Google" id="ProtNLM"/>
    </source>
</evidence>
<evidence type="ECO:0000313" key="3">
    <source>
        <dbReference type="Proteomes" id="UP000252139"/>
    </source>
</evidence>
<accession>A0A367JVY6</accession>
<evidence type="ECO:0000256" key="1">
    <source>
        <dbReference type="SAM" id="SignalP"/>
    </source>
</evidence>